<dbReference type="GO" id="GO:1902600">
    <property type="term" value="P:proton transmembrane transport"/>
    <property type="evidence" value="ECO:0007669"/>
    <property type="project" value="TreeGrafter"/>
</dbReference>
<dbReference type="EMBL" id="JABDTM020024656">
    <property type="protein sequence ID" value="KAH0814082.1"/>
    <property type="molecule type" value="Genomic_DNA"/>
</dbReference>
<dbReference type="NCBIfam" id="TIGR01106">
    <property type="entry name" value="ATPase-IIC_X-K"/>
    <property type="match status" value="1"/>
</dbReference>
<feature type="region of interest" description="Disordered" evidence="31">
    <location>
        <begin position="2413"/>
        <end position="2438"/>
    </location>
</feature>
<accession>A0A8J6HH08</accession>
<keyword evidence="36" id="KW-1185">Reference proteome</keyword>
<dbReference type="FunFam" id="3.40.50.1000:FF:000004">
    <property type="entry name" value="Sodium/potassium-transporting ATPase subunit alpha"/>
    <property type="match status" value="1"/>
</dbReference>
<sequence length="3242" mass="360173">MFDAETSAPPLWHNGPRPGAFYNFPSTQTGPSDFRQHSQAPVTTATSIVALQYKNGVVIAGDILGSYGSLARYRNCPRIFKVNENIILGAGGDYADFQYVKAIIEQKIIDEDCLDDGFKLKPKSLYCWLTRVMYNRRSKFDPFWNNFVVGGLQDGEPFLGTVDKLGTAFADKIVCSGYGAYIAVPLLRDALEKNPAPTKAEAIELVEKCMEVLIATMAYTPPKDLDGFIPHLTKADTRFRLQVGTDLLAFLAEPSNPIVCQDIGLLIDGLIPWMQSSNYKVSSNGIEVMTYLIDRLGTDFRPYLQTVLPNVIDRLGDAKDTVREKAQLLILKLLERNALSPQVLLEKLIPGFTHKNAKIREEVLRCLLNILNEHGAHSLTISRFIPDIVKLLSDPTSTVRDTAYNTLVDLYKHVGEKLRIDLQRRNIVPPAKWQALSARFNEVKDSGELLLTASRSDYNTDEMDRPVMQKPVIPVKKANLGSGVKPRTVAAVSSANAAASAGSVDEDTFTKSFEDVPTVRIFSSREVSDHMKNIQETISDSSKEWNKRVDALKKIRSLILADAMSYEEFFIGLKQMDLHLQAIIKDLRSQVVREACITIAYLAQILGNKFDKTAEVLLLPLINLIQNSAKVKERFAGVTELTFCLVQIMSTSGIVTLKFIIQNIHSSRLIPIIANHAATSKSKDIRRNCCEFLDYILNNWPSHSLERHVAALQETVKKGIADADPDARVSSRKAFRGFREHFPDQAEALLQSLEPSYRRALQGDGMSASSSNNNLAGGFKTPRSYGRTVATPHSATDSGRKGFRSNSAIDLQAAQRAKVRAQYAAMARNKISSGTASLPTSRSGSPSSRLAYLYNRSTEHDSPRPRRLSSGIPRSTTGSRDTSRETSPNRSTLGRFRRGSDRPPLSPASRPVLAQKILQQSREAENALADVFNDSGDHYRSPRKTMRSIDNHSDESETSSVCSERSFDSYRRPSDDINEIIALCASTTWQERKDGLLSLQYYVSNEIPLTPGELKYLTEIFTKMFMDSHTKGLSVFLDTLHDVIKVHKNDLHSWVYVLLQRVFLKIGTETLNSVQSKLMATLEIVRSNFPIPLLISNVHRFLLDATQTPNSKVKTVVVAFLATLFNAVDGSQLVWTAPANQVLQKIIAFTQDTKSVELRSAAKNCIVSMWNCNTPQVTMMLSELPKDQQDIARSIVQHHMRKNSTGSEPGSPLVNASPKTLSPGTPPLRGEGLDQEEIYRSLRKTTAEIQNYSYETLGSKLDRDRDTTSQDSGISQMSVGNDIKNDIGILEERMEDLTLRPNFNSRSGPRSLPPYTSVNGISETDSNGYKSLGEWKDSDIVKTIFEKCVVDHPTPIQEKRLLLAQLIDMIKQGQTESIIQNFKKLLRLLIDNLNEKDTNTQVTVLEILSAIFQSKEMKDCWCNFVELLTLRVLNAHCDEKREVVKMAESTAAAMSVCPFNTIVTTLAPLIQTSPYPPVLGAIKMLTKLIETNPDDVTDEHLSMIMPGLIKGTDHLESPVRKSSIFCMVALYKAVGEERLSSYISCLSGSKVKLLRLYISRSQQNTKTHLVSFLHVYHTVRPGCCKMALKSEMKEEEEKQKFCENNQSEKRIKLARRLADCHHCRRVATAIDPARSLTKASIDILPGKFPKNVAIIFALTSADCSSSSTDKAQIKSGKKIGSSQEEQSDCRSLRPDLVPRRHSQRPRPNLPVLRFSKFPPGSSGSSGSALQFRTSPVAVNKSRHDDRSSPVTVPMAAPKNDAVPADFEDELESRNFNKTPLLNNKRVRKRRRDKAEPALPTPSVEGADVSVSALASRGARETENCDPEPGADGWIRWQASLCMSWGWSLLLIGGENEVTRIRSPSQQQDEANFRSQNEKSSAMQPERSGADTEPGSRTIHPGVYGSYCAKCARFVLAGSAKVAAESAQTNKTPSTNKTLTAKLQKYPVRSAQETPVNTSLAIQERVKIEQFYGVNWIPRERLFTRAFHVFWHLVRDRFLRQYLVLERDDSIFNPIVTTYRQMILNIGFPLKKFQRRQKHMHKNRRRSGRTPWPPLALPLNRYVNNDVCDAAAPRPGHSPRARALGPRYRRPRRAQAWTPESGPTWGRFEAGRPVPSSPPADRRGADPQYDVKARYVPRQRRRRSFSGSAPVVAALVRFVCSVRHHMNMGEVCESFRKLFVAIIGRNSLGNGSPRRRVIDSFANGERVPRAVEFPADPPGIATAKAGKVAPDRHRSPSWVRSGSRFRSVGGTKKRRPPAPIGAHLHQSMRPVAAGKSIPPHRFAAGCVTPEKKCEVPVEKSGIDASSGQWESNVYSIRATVRVSISLMKSLSVALIRRRHTRIDQGFIYSFGTTFGANSRMTPHSNAIRSGDSRDIAPQVRHISRRPAEMCRFRFSTRVQWYHGRSDSYRVATVPSNYDDNKTADGRAKSRRKVKKARKAEDLDDLKQELDIDYHKITPEELYQRFQTHPENGLSHAKAKENLERDGPNALTPPKTTPEWVKFCKNLFGGFALLLWIGAILCFIAYGIQASTVEEPADDNLYLGIVLAAVVIVTGIFSYYQESKSSKIMESFKNMVPQFATVLREGEKLTLRAEDLVLGDVVEVKFGDRIPADIRIIESRGFKVDNSSLTGESEPQSRSPEFTHENPLETKNLAFFSTNAVEGTAKGVVISCGDNTVMGRIAGLASGLDTGETPIAKEIHHFIHLITGVAVFLGVTFFVIAFILGYHWLDAVIFLIGIIVANVPEGLLATVTVCLTLTAKRMASKNCLVKNLEAVETLGSTSTICSDKTGTLTQNRMTVAHMWFDNQIIEADTTEDQSGVQYDRTSPGFKALSRIATLCNRAEFKGGQDNVPILKREVNGDASEAALLKCMELALGDVMSIRRKNKKACEIPFNSTNKYQVSIHENEDASDPRHILVMKGAPERILERCNTIFICGKEKVLDEEMKEAFNNAYLELGGLGERVLGFCDFMLPTDKYPVGYKFNCDDPNFPLEGLRFVGLMSMIDPPRAAVPDAVAKCRSAGIKVIMVTGDHPITAKAIAKSVGIISEGNETVEDIAQRLNIPVSEVNPREAKAAVIHGSDLRDLSSDQLDEILRYHTEIVFARTSPQQKLIIVEGCQRMGAIVAVTGDGVNDSPALKKADIGVAMGIAGSDVSKQAADMILLDDNFASIVTGVEEGRLIFDNLKKSIAYTLTSNIPEISPFLAFILCDVPLPLGTVTILCIDLGTDMVSSLPFSHPYLYCFLTP</sequence>
<dbReference type="SUPFAM" id="SSF56784">
    <property type="entry name" value="HAD-like"/>
    <property type="match status" value="1"/>
</dbReference>
<evidence type="ECO:0000256" key="18">
    <source>
        <dbReference type="ARBA" id="ARBA00022989"/>
    </source>
</evidence>
<keyword evidence="14" id="KW-0067">ATP-binding</keyword>
<dbReference type="InterPro" id="IPR050510">
    <property type="entry name" value="Cation_transp_ATPase_P-type"/>
</dbReference>
<feature type="region of interest" description="Disordered" evidence="31">
    <location>
        <begin position="1300"/>
        <end position="1319"/>
    </location>
</feature>
<feature type="region of interest" description="Disordered" evidence="31">
    <location>
        <begin position="1201"/>
        <end position="1233"/>
    </location>
</feature>
<dbReference type="GO" id="GO:0005391">
    <property type="term" value="F:P-type sodium:potassium-exchanging transporter activity"/>
    <property type="evidence" value="ECO:0007669"/>
    <property type="project" value="UniProtKB-EC"/>
</dbReference>
<evidence type="ECO:0000256" key="11">
    <source>
        <dbReference type="ARBA" id="ARBA00022692"/>
    </source>
</evidence>
<keyword evidence="22" id="KW-0739">Sodium transport</keyword>
<evidence type="ECO:0000256" key="29">
    <source>
        <dbReference type="ARBA" id="ARBA00039096"/>
    </source>
</evidence>
<dbReference type="InterPro" id="IPR034085">
    <property type="entry name" value="TOG"/>
</dbReference>
<evidence type="ECO:0000256" key="5">
    <source>
        <dbReference type="ARBA" id="ARBA00022448"/>
    </source>
</evidence>
<evidence type="ECO:0000259" key="33">
    <source>
        <dbReference type="SMART" id="SM00831"/>
    </source>
</evidence>
<dbReference type="EC" id="7.2.2.13" evidence="29"/>
<dbReference type="PRINTS" id="PR00121">
    <property type="entry name" value="NAKATPASE"/>
</dbReference>
<keyword evidence="17" id="KW-1278">Translocase</keyword>
<comment type="function">
    <text evidence="25">Non-catalytic component of the proteasome, a multicatalytic proteinase complex which is characterized by its ability to cleave peptides with Arg, Phe, Tyr, Leu, and Glu adjacent to the leaving group at neutral or slightly basic pH. The proteasome has an ATP-dependent proteolytic activity.</text>
</comment>
<dbReference type="InterPro" id="IPR023214">
    <property type="entry name" value="HAD_sf"/>
</dbReference>
<gene>
    <name evidence="35" type="ORF">GEV33_008709</name>
</gene>
<feature type="region of interest" description="Disordered" evidence="31">
    <location>
        <begin position="856"/>
        <end position="910"/>
    </location>
</feature>
<proteinExistence type="inferred from homology"/>
<dbReference type="CDD" id="cd03760">
    <property type="entry name" value="proteasome_beta_type_4"/>
    <property type="match status" value="1"/>
</dbReference>
<feature type="region of interest" description="Disordered" evidence="31">
    <location>
        <begin position="2209"/>
        <end position="2261"/>
    </location>
</feature>
<dbReference type="GO" id="GO:0030007">
    <property type="term" value="P:intracellular potassium ion homeostasis"/>
    <property type="evidence" value="ECO:0007669"/>
    <property type="project" value="TreeGrafter"/>
</dbReference>
<dbReference type="GO" id="GO:0006883">
    <property type="term" value="P:intracellular sodium ion homeostasis"/>
    <property type="evidence" value="ECO:0007669"/>
    <property type="project" value="TreeGrafter"/>
</dbReference>
<keyword evidence="11 32" id="KW-0812">Transmembrane</keyword>
<evidence type="ECO:0000256" key="20">
    <source>
        <dbReference type="ARBA" id="ARBA00023065"/>
    </source>
</evidence>
<dbReference type="InterPro" id="IPR024395">
    <property type="entry name" value="CLASP_N_dom"/>
</dbReference>
<feature type="compositionally biased region" description="Polar residues" evidence="31">
    <location>
        <begin position="872"/>
        <end position="892"/>
    </location>
</feature>
<evidence type="ECO:0000256" key="13">
    <source>
        <dbReference type="ARBA" id="ARBA00022741"/>
    </source>
</evidence>
<keyword evidence="5" id="KW-0813">Transport</keyword>
<dbReference type="Gene3D" id="1.25.10.10">
    <property type="entry name" value="Leucine-rich Repeat Variant"/>
    <property type="match status" value="4"/>
</dbReference>
<feature type="compositionally biased region" description="Basic and acidic residues" evidence="31">
    <location>
        <begin position="1687"/>
        <end position="1698"/>
    </location>
</feature>
<dbReference type="GO" id="GO:0005856">
    <property type="term" value="C:cytoskeleton"/>
    <property type="evidence" value="ECO:0007669"/>
    <property type="project" value="UniProtKB-SubCell"/>
</dbReference>
<dbReference type="GO" id="GO:1990573">
    <property type="term" value="P:potassium ion import across plasma membrane"/>
    <property type="evidence" value="ECO:0007669"/>
    <property type="project" value="TreeGrafter"/>
</dbReference>
<dbReference type="InterPro" id="IPR044492">
    <property type="entry name" value="P_typ_ATPase_HD_dom"/>
</dbReference>
<dbReference type="InterPro" id="IPR016295">
    <property type="entry name" value="Proteasome_beta4"/>
</dbReference>
<dbReference type="InterPro" id="IPR016024">
    <property type="entry name" value="ARM-type_fold"/>
</dbReference>
<dbReference type="Pfam" id="PF00227">
    <property type="entry name" value="Proteasome"/>
    <property type="match status" value="1"/>
</dbReference>
<dbReference type="GO" id="GO:0000226">
    <property type="term" value="P:microtubule cytoskeleton organization"/>
    <property type="evidence" value="ECO:0007669"/>
    <property type="project" value="UniProtKB-ARBA"/>
</dbReference>
<dbReference type="InterPro" id="IPR005775">
    <property type="entry name" value="P-type_ATPase_IIC"/>
</dbReference>
<dbReference type="SUPFAM" id="SSF81660">
    <property type="entry name" value="Metal cation-transporting ATPase, ATP-binding domain N"/>
    <property type="match status" value="1"/>
</dbReference>
<dbReference type="InterPro" id="IPR008250">
    <property type="entry name" value="ATPase_P-typ_transduc_dom_A_sf"/>
</dbReference>
<dbReference type="InterPro" id="IPR036412">
    <property type="entry name" value="HAD-like_sf"/>
</dbReference>
<evidence type="ECO:0000256" key="6">
    <source>
        <dbReference type="ARBA" id="ARBA00022475"/>
    </source>
</evidence>
<feature type="compositionally biased region" description="Polar residues" evidence="31">
    <location>
        <begin position="1861"/>
        <end position="1882"/>
    </location>
</feature>
<evidence type="ECO:0000256" key="24">
    <source>
        <dbReference type="ARBA" id="ARBA00023242"/>
    </source>
</evidence>
<dbReference type="Gene3D" id="3.40.50.1000">
    <property type="entry name" value="HAD superfamily/HAD-like"/>
    <property type="match status" value="1"/>
</dbReference>
<evidence type="ECO:0000313" key="36">
    <source>
        <dbReference type="Proteomes" id="UP000719412"/>
    </source>
</evidence>
<reference evidence="35" key="2">
    <citation type="submission" date="2021-08" db="EMBL/GenBank/DDBJ databases">
        <authorList>
            <person name="Eriksson T."/>
        </authorList>
    </citation>
    <scope>NUCLEOTIDE SEQUENCE</scope>
    <source>
        <strain evidence="35">Stoneville</strain>
        <tissue evidence="35">Whole head</tissue>
    </source>
</reference>
<dbReference type="InterPro" id="IPR023298">
    <property type="entry name" value="ATPase_P-typ_TM_dom_sf"/>
</dbReference>
<dbReference type="InterPro" id="IPR018303">
    <property type="entry name" value="ATPase_P-typ_P_site"/>
</dbReference>
<keyword evidence="19" id="KW-0915">Sodium</keyword>
<evidence type="ECO:0000256" key="31">
    <source>
        <dbReference type="SAM" id="MobiDB-lite"/>
    </source>
</evidence>
<feature type="region of interest" description="Disordered" evidence="31">
    <location>
        <begin position="1782"/>
        <end position="1805"/>
    </location>
</feature>
<dbReference type="SFLD" id="SFLDS00003">
    <property type="entry name" value="Haloacid_Dehalogenase"/>
    <property type="match status" value="1"/>
</dbReference>
<evidence type="ECO:0000313" key="35">
    <source>
        <dbReference type="EMBL" id="KAH0814082.1"/>
    </source>
</evidence>
<keyword evidence="6" id="KW-1003">Cell membrane</keyword>
<dbReference type="Gene3D" id="1.20.1110.10">
    <property type="entry name" value="Calcium-transporting ATPase, transmembrane domain"/>
    <property type="match status" value="1"/>
</dbReference>
<feature type="domain" description="TOG" evidence="34">
    <location>
        <begin position="520"/>
        <end position="766"/>
    </location>
</feature>
<evidence type="ECO:0000259" key="34">
    <source>
        <dbReference type="SMART" id="SM01349"/>
    </source>
</evidence>
<feature type="compositionally biased region" description="Basic residues" evidence="31">
    <location>
        <begin position="2427"/>
        <end position="2436"/>
    </location>
</feature>
<feature type="transmembrane region" description="Helical" evidence="32">
    <location>
        <begin position="2700"/>
        <end position="2724"/>
    </location>
</feature>
<dbReference type="Pfam" id="PF13246">
    <property type="entry name" value="Cation_ATPase"/>
    <property type="match status" value="1"/>
</dbReference>
<reference evidence="35" key="1">
    <citation type="journal article" date="2020" name="J Insects Food Feed">
        <title>The yellow mealworm (Tenebrio molitor) genome: a resource for the emerging insects as food and feed industry.</title>
        <authorList>
            <person name="Eriksson T."/>
            <person name="Andere A."/>
            <person name="Kelstrup H."/>
            <person name="Emery V."/>
            <person name="Picard C."/>
        </authorList>
    </citation>
    <scope>NUCLEOTIDE SEQUENCE</scope>
    <source>
        <strain evidence="35">Stoneville</strain>
        <tissue evidence="35">Whole head</tissue>
    </source>
</reference>
<dbReference type="PROSITE" id="PS51476">
    <property type="entry name" value="PROTEASOME_BETA_2"/>
    <property type="match status" value="1"/>
</dbReference>
<organism evidence="35 36">
    <name type="scientific">Tenebrio molitor</name>
    <name type="common">Yellow mealworm beetle</name>
    <dbReference type="NCBI Taxonomy" id="7067"/>
    <lineage>
        <taxon>Eukaryota</taxon>
        <taxon>Metazoa</taxon>
        <taxon>Ecdysozoa</taxon>
        <taxon>Arthropoda</taxon>
        <taxon>Hexapoda</taxon>
        <taxon>Insecta</taxon>
        <taxon>Pterygota</taxon>
        <taxon>Neoptera</taxon>
        <taxon>Endopterygota</taxon>
        <taxon>Coleoptera</taxon>
        <taxon>Polyphaga</taxon>
        <taxon>Cucujiformia</taxon>
        <taxon>Tenebrionidae</taxon>
        <taxon>Tenebrio</taxon>
    </lineage>
</organism>
<evidence type="ECO:0000256" key="12">
    <source>
        <dbReference type="ARBA" id="ARBA00022737"/>
    </source>
</evidence>
<keyword evidence="13" id="KW-0547">Nucleotide-binding</keyword>
<evidence type="ECO:0000256" key="14">
    <source>
        <dbReference type="ARBA" id="ARBA00022840"/>
    </source>
</evidence>
<dbReference type="SUPFAM" id="SSF81665">
    <property type="entry name" value="Calcium ATPase, transmembrane domain M"/>
    <property type="match status" value="1"/>
</dbReference>
<dbReference type="PROSITE" id="PS50077">
    <property type="entry name" value="HEAT_REPEAT"/>
    <property type="match status" value="1"/>
</dbReference>
<comment type="subcellular location">
    <subcellularLocation>
        <location evidence="3">Cell membrane</location>
        <topology evidence="3">Multi-pass membrane protein</topology>
    </subcellularLocation>
    <subcellularLocation>
        <location evidence="2">Cytoplasm</location>
        <location evidence="2">Cytoskeleton</location>
    </subcellularLocation>
    <subcellularLocation>
        <location evidence="1">Nucleus</location>
    </subcellularLocation>
</comment>
<keyword evidence="12" id="KW-0677">Repeat</keyword>
<dbReference type="GO" id="GO:0005524">
    <property type="term" value="F:ATP binding"/>
    <property type="evidence" value="ECO:0007669"/>
    <property type="project" value="UniProtKB-KW"/>
</dbReference>
<feature type="transmembrane region" description="Helical" evidence="32">
    <location>
        <begin position="2730"/>
        <end position="2753"/>
    </location>
</feature>
<dbReference type="Gene3D" id="3.60.20.10">
    <property type="entry name" value="Glutamine Phosphoribosylpyrophosphate, subunit 1, domain 1"/>
    <property type="match status" value="1"/>
</dbReference>
<dbReference type="InterPro" id="IPR029055">
    <property type="entry name" value="Ntn_hydrolases_N"/>
</dbReference>
<dbReference type="GO" id="GO:0036376">
    <property type="term" value="P:sodium ion export across plasma membrane"/>
    <property type="evidence" value="ECO:0007669"/>
    <property type="project" value="TreeGrafter"/>
</dbReference>
<feature type="region of interest" description="Disordered" evidence="31">
    <location>
        <begin position="929"/>
        <end position="969"/>
    </location>
</feature>
<evidence type="ECO:0000256" key="10">
    <source>
        <dbReference type="ARBA" id="ARBA00022607"/>
    </source>
</evidence>
<feature type="repeat" description="HEAT" evidence="30">
    <location>
        <begin position="384"/>
        <end position="422"/>
    </location>
</feature>
<feature type="region of interest" description="Disordered" evidence="31">
    <location>
        <begin position="1666"/>
        <end position="1758"/>
    </location>
</feature>
<comment type="subunit">
    <text evidence="26">The 26S proteasome consists of a 20S proteasome core and two 19S regulatory subunits. The 20S proteasome core is composed of 28 subunits that are arranged in four stacked rings, resulting in a barrel-shaped structure. The two end rings are each formed by seven alpha subunits, and the two central rings are each formed by seven beta subunits. The catalytic chamber with the active sites is on the inside of the barrel.</text>
</comment>
<evidence type="ECO:0000256" key="32">
    <source>
        <dbReference type="SAM" id="Phobius"/>
    </source>
</evidence>
<dbReference type="FunFam" id="3.40.1110.10:FF:000001">
    <property type="entry name" value="Sodium/potassium-transporting ATPase subunit alpha"/>
    <property type="match status" value="1"/>
</dbReference>
<feature type="region of interest" description="Disordered" evidence="31">
    <location>
        <begin position="761"/>
        <end position="803"/>
    </location>
</feature>
<dbReference type="SFLD" id="SFLDF00027">
    <property type="entry name" value="p-type_atpase"/>
    <property type="match status" value="1"/>
</dbReference>
<feature type="transmembrane region" description="Helical" evidence="32">
    <location>
        <begin position="2505"/>
        <end position="2527"/>
    </location>
</feature>
<feature type="compositionally biased region" description="Basic and acidic residues" evidence="31">
    <location>
        <begin position="2417"/>
        <end position="2426"/>
    </location>
</feature>
<dbReference type="InterPro" id="IPR001353">
    <property type="entry name" value="Proteasome_sua/b"/>
</dbReference>
<dbReference type="Gene3D" id="2.70.150.10">
    <property type="entry name" value="Calcium-transporting ATPase, cytoplasmic transduction domain A"/>
    <property type="match status" value="1"/>
</dbReference>
<feature type="domain" description="TOG" evidence="34">
    <location>
        <begin position="969"/>
        <end position="1209"/>
    </location>
</feature>
<dbReference type="PROSITE" id="PS00854">
    <property type="entry name" value="PROTEASOME_BETA_1"/>
    <property type="match status" value="1"/>
</dbReference>
<dbReference type="PROSITE" id="PS00154">
    <property type="entry name" value="ATPASE_E1_E2"/>
    <property type="match status" value="1"/>
</dbReference>
<feature type="domain" description="Cation-transporting P-type ATPase N-terminal" evidence="33">
    <location>
        <begin position="2451"/>
        <end position="2525"/>
    </location>
</feature>
<keyword evidence="21 32" id="KW-0472">Membrane</keyword>
<keyword evidence="8" id="KW-0633">Potassium transport</keyword>
<evidence type="ECO:0000256" key="23">
    <source>
        <dbReference type="ARBA" id="ARBA00023212"/>
    </source>
</evidence>
<dbReference type="PANTHER" id="PTHR43294">
    <property type="entry name" value="SODIUM/POTASSIUM-TRANSPORTING ATPASE SUBUNIT ALPHA"/>
    <property type="match status" value="1"/>
</dbReference>
<evidence type="ECO:0000256" key="30">
    <source>
        <dbReference type="PROSITE-ProRule" id="PRU00103"/>
    </source>
</evidence>
<evidence type="ECO:0000256" key="8">
    <source>
        <dbReference type="ARBA" id="ARBA00022538"/>
    </source>
</evidence>
<dbReference type="SMART" id="SM01349">
    <property type="entry name" value="TOG"/>
    <property type="match status" value="4"/>
</dbReference>
<comment type="subunit">
    <text evidence="28">The sodium/potassium-transporting ATPase is composed of a catalytic alpha subunit, an auxiliary non-catalytic beta subunit and an additional regulatory subunit.</text>
</comment>
<evidence type="ECO:0000256" key="16">
    <source>
        <dbReference type="ARBA" id="ARBA00022958"/>
    </source>
</evidence>
<dbReference type="SMART" id="SM00831">
    <property type="entry name" value="Cation_ATPase_N"/>
    <property type="match status" value="1"/>
</dbReference>
<evidence type="ECO:0000256" key="7">
    <source>
        <dbReference type="ARBA" id="ARBA00022490"/>
    </source>
</evidence>
<dbReference type="InterPro" id="IPR023299">
    <property type="entry name" value="ATPase_P-typ_cyto_dom_N"/>
</dbReference>
<name>A0A8J6HH08_TENMO</name>
<evidence type="ECO:0000256" key="27">
    <source>
        <dbReference type="ARBA" id="ARBA00037422"/>
    </source>
</evidence>
<protein>
    <recommendedName>
        <fullName evidence="29">Na(+)/K(+)-exchanging ATPase</fullName>
        <ecNumber evidence="29">7.2.2.13</ecNumber>
    </recommendedName>
</protein>
<evidence type="ECO:0000256" key="3">
    <source>
        <dbReference type="ARBA" id="ARBA00004651"/>
    </source>
</evidence>
<evidence type="ECO:0000256" key="19">
    <source>
        <dbReference type="ARBA" id="ARBA00023053"/>
    </source>
</evidence>
<evidence type="ECO:0000256" key="17">
    <source>
        <dbReference type="ARBA" id="ARBA00022967"/>
    </source>
</evidence>
<evidence type="ECO:0000256" key="2">
    <source>
        <dbReference type="ARBA" id="ARBA00004245"/>
    </source>
</evidence>
<dbReference type="SUPFAM" id="SSF56235">
    <property type="entry name" value="N-terminal nucleophile aminohydrolases (Ntn hydrolases)"/>
    <property type="match status" value="1"/>
</dbReference>
<evidence type="ECO:0000256" key="26">
    <source>
        <dbReference type="ARBA" id="ARBA00026071"/>
    </source>
</evidence>
<dbReference type="InterPro" id="IPR021133">
    <property type="entry name" value="HEAT_type_2"/>
</dbReference>
<dbReference type="GO" id="GO:0005886">
    <property type="term" value="C:plasma membrane"/>
    <property type="evidence" value="ECO:0007669"/>
    <property type="project" value="UniProtKB-SubCell"/>
</dbReference>
<dbReference type="GO" id="GO:0005839">
    <property type="term" value="C:proteasome core complex"/>
    <property type="evidence" value="ECO:0007669"/>
    <property type="project" value="InterPro"/>
</dbReference>
<feature type="transmembrane region" description="Helical" evidence="32">
    <location>
        <begin position="2539"/>
        <end position="2558"/>
    </location>
</feature>
<dbReference type="InterPro" id="IPR016050">
    <property type="entry name" value="Proteasome_bsu_CS"/>
</dbReference>
<comment type="caution">
    <text evidence="35">The sequence shown here is derived from an EMBL/GenBank/DDBJ whole genome shotgun (WGS) entry which is preliminary data.</text>
</comment>
<keyword evidence="10" id="KW-0740">Sodium/potassium transport</keyword>
<keyword evidence="9" id="KW-0597">Phosphoprotein</keyword>
<dbReference type="PANTHER" id="PTHR43294:SF13">
    <property type="entry name" value="SODIUM_POTASSIUM-TRANSPORTING ATPASE SUBUNIT ALPHA"/>
    <property type="match status" value="1"/>
</dbReference>
<dbReference type="InterPro" id="IPR001757">
    <property type="entry name" value="P_typ_ATPase"/>
</dbReference>
<evidence type="ECO:0000256" key="1">
    <source>
        <dbReference type="ARBA" id="ARBA00004123"/>
    </source>
</evidence>
<feature type="region of interest" description="Disordered" evidence="31">
    <location>
        <begin position="2069"/>
        <end position="2125"/>
    </location>
</feature>
<evidence type="ECO:0000256" key="25">
    <source>
        <dbReference type="ARBA" id="ARBA00024953"/>
    </source>
</evidence>
<comment type="similarity">
    <text evidence="4">Belongs to the cation transport ATPase (P-type) (TC 3.A.3) family. Type IIC subfamily.</text>
</comment>
<evidence type="ECO:0000256" key="15">
    <source>
        <dbReference type="ARBA" id="ARBA00022942"/>
    </source>
</evidence>
<dbReference type="Pfam" id="PF00690">
    <property type="entry name" value="Cation_ATPase_N"/>
    <property type="match status" value="1"/>
</dbReference>
<dbReference type="InterPro" id="IPR011989">
    <property type="entry name" value="ARM-like"/>
</dbReference>
<dbReference type="GO" id="GO:0016887">
    <property type="term" value="F:ATP hydrolysis activity"/>
    <property type="evidence" value="ECO:0007669"/>
    <property type="project" value="InterPro"/>
</dbReference>
<dbReference type="SUPFAM" id="SSF48371">
    <property type="entry name" value="ARM repeat"/>
    <property type="match status" value="2"/>
</dbReference>
<keyword evidence="20" id="KW-0406">Ion transport</keyword>
<feature type="region of interest" description="Disordered" evidence="31">
    <location>
        <begin position="1861"/>
        <end position="1895"/>
    </location>
</feature>
<dbReference type="NCBIfam" id="TIGR01494">
    <property type="entry name" value="ATPase_P-type"/>
    <property type="match status" value="2"/>
</dbReference>
<dbReference type="Gene3D" id="3.40.1110.10">
    <property type="entry name" value="Calcium-transporting ATPase, cytoplasmic domain N"/>
    <property type="match status" value="1"/>
</dbReference>
<keyword evidence="15" id="KW-0647">Proteasome</keyword>
<feature type="domain" description="TOG" evidence="34">
    <location>
        <begin position="218"/>
        <end position="449"/>
    </location>
</feature>
<dbReference type="InterPro" id="IPR004014">
    <property type="entry name" value="ATPase_P-typ_cation-transptr_N"/>
</dbReference>
<dbReference type="FunFam" id="1.20.1110.10:FF:000095">
    <property type="entry name" value="Sodium/potassium-transporting ATPase subunit alpha-1"/>
    <property type="match status" value="1"/>
</dbReference>
<keyword evidence="24" id="KW-0539">Nucleus</keyword>
<keyword evidence="16" id="KW-0630">Potassium</keyword>
<evidence type="ECO:0000256" key="4">
    <source>
        <dbReference type="ARBA" id="ARBA00006934"/>
    </source>
</evidence>
<dbReference type="FunFam" id="2.70.150.10:FF:000003">
    <property type="entry name" value="Sodium/potassium-transporting ATPase subunit alpha"/>
    <property type="match status" value="1"/>
</dbReference>
<feature type="compositionally biased region" description="Polar residues" evidence="31">
    <location>
        <begin position="1301"/>
        <end position="1319"/>
    </location>
</feature>
<dbReference type="PRINTS" id="PR00119">
    <property type="entry name" value="CATATPASE"/>
</dbReference>
<keyword evidence="7" id="KW-0963">Cytoplasm</keyword>
<dbReference type="SFLD" id="SFLDG00002">
    <property type="entry name" value="C1.7:_P-type_atpase_like"/>
    <property type="match status" value="1"/>
</dbReference>
<dbReference type="GO" id="GO:0005634">
    <property type="term" value="C:nucleus"/>
    <property type="evidence" value="ECO:0007669"/>
    <property type="project" value="UniProtKB-SubCell"/>
</dbReference>
<evidence type="ECO:0000256" key="28">
    <source>
        <dbReference type="ARBA" id="ARBA00038795"/>
    </source>
</evidence>
<evidence type="ECO:0000256" key="22">
    <source>
        <dbReference type="ARBA" id="ARBA00023201"/>
    </source>
</evidence>
<keyword evidence="23" id="KW-0206">Cytoskeleton</keyword>
<dbReference type="InterPro" id="IPR059000">
    <property type="entry name" value="ATPase_P-type_domA"/>
</dbReference>
<feature type="domain" description="TOG" evidence="34">
    <location>
        <begin position="1337"/>
        <end position="1567"/>
    </location>
</feature>
<dbReference type="SUPFAM" id="SSF81653">
    <property type="entry name" value="Calcium ATPase, transduction domain A"/>
    <property type="match status" value="1"/>
</dbReference>
<comment type="function">
    <text evidence="27">This is the catalytic component of the active enzyme, which catalyzes the hydrolysis of ATP coupled with the exchange of sodium and potassium ions across the plasma membrane. This action creates the electrochemical gradient of sodium and potassium ions, providing the energy for active transport of various nutrients.</text>
</comment>
<evidence type="ECO:0000256" key="21">
    <source>
        <dbReference type="ARBA" id="ARBA00023136"/>
    </source>
</evidence>
<dbReference type="InterPro" id="IPR023333">
    <property type="entry name" value="Proteasome_suB-type"/>
</dbReference>
<dbReference type="Pfam" id="PF12348">
    <property type="entry name" value="CLASP_N"/>
    <property type="match status" value="2"/>
</dbReference>
<dbReference type="GO" id="GO:0051603">
    <property type="term" value="P:proteolysis involved in protein catabolic process"/>
    <property type="evidence" value="ECO:0007669"/>
    <property type="project" value="InterPro"/>
</dbReference>
<evidence type="ECO:0000256" key="9">
    <source>
        <dbReference type="ARBA" id="ARBA00022553"/>
    </source>
</evidence>
<dbReference type="Proteomes" id="UP000719412">
    <property type="component" value="Unassembled WGS sequence"/>
</dbReference>
<dbReference type="Pfam" id="PF00122">
    <property type="entry name" value="E1-E2_ATPase"/>
    <property type="match status" value="1"/>
</dbReference>
<keyword evidence="18 32" id="KW-1133">Transmembrane helix</keyword>